<name>A0A921RM77_SORBI</name>
<dbReference type="PANTHER" id="PTHR45707">
    <property type="entry name" value="C2 CALCIUM/LIPID-BINDING PLANT PHOSPHORIBOSYLTRANSFERASE FAMILY PROTEIN"/>
    <property type="match status" value="1"/>
</dbReference>
<proteinExistence type="predicted"/>
<dbReference type="Proteomes" id="UP000807115">
    <property type="component" value="Chromosome 2"/>
</dbReference>
<protein>
    <recommendedName>
        <fullName evidence="1">Protein kinase domain-containing protein</fullName>
    </recommendedName>
</protein>
<dbReference type="PANTHER" id="PTHR45707:SF81">
    <property type="entry name" value="PROTEIN KINASE DOMAIN-CONTAINING PROTEIN"/>
    <property type="match status" value="1"/>
</dbReference>
<dbReference type="InterPro" id="IPR008271">
    <property type="entry name" value="Ser/Thr_kinase_AS"/>
</dbReference>
<dbReference type="GO" id="GO:0005524">
    <property type="term" value="F:ATP binding"/>
    <property type="evidence" value="ECO:0007669"/>
    <property type="project" value="InterPro"/>
</dbReference>
<evidence type="ECO:0000259" key="1">
    <source>
        <dbReference type="PROSITE" id="PS50011"/>
    </source>
</evidence>
<gene>
    <name evidence="2" type="ORF">BDA96_02G015000</name>
</gene>
<comment type="caution">
    <text evidence="2">The sequence shown here is derived from an EMBL/GenBank/DDBJ whole genome shotgun (WGS) entry which is preliminary data.</text>
</comment>
<dbReference type="PROSITE" id="PS00108">
    <property type="entry name" value="PROTEIN_KINASE_ST"/>
    <property type="match status" value="1"/>
</dbReference>
<dbReference type="Pfam" id="PF00069">
    <property type="entry name" value="Pkinase"/>
    <property type="match status" value="1"/>
</dbReference>
<dbReference type="Gene3D" id="3.30.200.20">
    <property type="entry name" value="Phosphorylase Kinase, domain 1"/>
    <property type="match status" value="1"/>
</dbReference>
<dbReference type="SMART" id="SM00220">
    <property type="entry name" value="S_TKc"/>
    <property type="match status" value="1"/>
</dbReference>
<organism evidence="2 3">
    <name type="scientific">Sorghum bicolor</name>
    <name type="common">Sorghum</name>
    <name type="synonym">Sorghum vulgare</name>
    <dbReference type="NCBI Taxonomy" id="4558"/>
    <lineage>
        <taxon>Eukaryota</taxon>
        <taxon>Viridiplantae</taxon>
        <taxon>Streptophyta</taxon>
        <taxon>Embryophyta</taxon>
        <taxon>Tracheophyta</taxon>
        <taxon>Spermatophyta</taxon>
        <taxon>Magnoliopsida</taxon>
        <taxon>Liliopsida</taxon>
        <taxon>Poales</taxon>
        <taxon>Poaceae</taxon>
        <taxon>PACMAD clade</taxon>
        <taxon>Panicoideae</taxon>
        <taxon>Andropogonodae</taxon>
        <taxon>Andropogoneae</taxon>
        <taxon>Sorghinae</taxon>
        <taxon>Sorghum</taxon>
    </lineage>
</organism>
<feature type="domain" description="Protein kinase" evidence="1">
    <location>
        <begin position="42"/>
        <end position="331"/>
    </location>
</feature>
<sequence>MGSEATKREVLEKKLEKRLQDPKTEPLISLPLDFLEEITCGFSTDQELGRGACGVVYKGVLRSGKAIAVKKISDTHLLGNDNQVENQIICLTEVRHQNVVQLVGYCVETKSEVVEHSGKHVLAEKRACLLCFQFLCNGSLDKHLSDDTLGLDWDERYKVIRGVCRGLHYLHDKRNIVHRDLKPQNILMDDTMMPKIADFDLSRLMSQEKSRTVTAKLQGTPGYMAPECIEQRSISFEADIFSLGVIIIEIITGRRDYPNISETFETSLKHYTDKVVGSWRNRLVEITPVHMSPEMCIQQVQQCISVALKCLEHESNKRPTSLDIIEILNAVEPKCTSPGNPPNSIEKEYYMADIQAYQFLPTDQGHISFERELSP</sequence>
<reference evidence="2" key="1">
    <citation type="journal article" date="2019" name="BMC Genomics">
        <title>A new reference genome for Sorghum bicolor reveals high levels of sequence similarity between sweet and grain genotypes: implications for the genetics of sugar metabolism.</title>
        <authorList>
            <person name="Cooper E.A."/>
            <person name="Brenton Z.W."/>
            <person name="Flinn B.S."/>
            <person name="Jenkins J."/>
            <person name="Shu S."/>
            <person name="Flowers D."/>
            <person name="Luo F."/>
            <person name="Wang Y."/>
            <person name="Xia P."/>
            <person name="Barry K."/>
            <person name="Daum C."/>
            <person name="Lipzen A."/>
            <person name="Yoshinaga Y."/>
            <person name="Schmutz J."/>
            <person name="Saski C."/>
            <person name="Vermerris W."/>
            <person name="Kresovich S."/>
        </authorList>
    </citation>
    <scope>NUCLEOTIDE SEQUENCE</scope>
</reference>
<dbReference type="FunFam" id="1.10.510.10:FF:000870">
    <property type="entry name" value="OSJNBa0016N04.16-like protein"/>
    <property type="match status" value="1"/>
</dbReference>
<dbReference type="EMBL" id="CM027681">
    <property type="protein sequence ID" value="KAG0541417.1"/>
    <property type="molecule type" value="Genomic_DNA"/>
</dbReference>
<dbReference type="InterPro" id="IPR011009">
    <property type="entry name" value="Kinase-like_dom_sf"/>
</dbReference>
<accession>A0A921RM77</accession>
<dbReference type="GO" id="GO:0004672">
    <property type="term" value="F:protein kinase activity"/>
    <property type="evidence" value="ECO:0007669"/>
    <property type="project" value="InterPro"/>
</dbReference>
<reference evidence="2" key="2">
    <citation type="submission" date="2020-10" db="EMBL/GenBank/DDBJ databases">
        <authorList>
            <person name="Cooper E.A."/>
            <person name="Brenton Z.W."/>
            <person name="Flinn B.S."/>
            <person name="Jenkins J."/>
            <person name="Shu S."/>
            <person name="Flowers D."/>
            <person name="Luo F."/>
            <person name="Wang Y."/>
            <person name="Xia P."/>
            <person name="Barry K."/>
            <person name="Daum C."/>
            <person name="Lipzen A."/>
            <person name="Yoshinaga Y."/>
            <person name="Schmutz J."/>
            <person name="Saski C."/>
            <person name="Vermerris W."/>
            <person name="Kresovich S."/>
        </authorList>
    </citation>
    <scope>NUCLEOTIDE SEQUENCE</scope>
</reference>
<dbReference type="AlphaFoldDB" id="A0A921RM77"/>
<evidence type="ECO:0000313" key="3">
    <source>
        <dbReference type="Proteomes" id="UP000807115"/>
    </source>
</evidence>
<dbReference type="PROSITE" id="PS50011">
    <property type="entry name" value="PROTEIN_KINASE_DOM"/>
    <property type="match status" value="1"/>
</dbReference>
<dbReference type="Gene3D" id="1.10.510.10">
    <property type="entry name" value="Transferase(Phosphotransferase) domain 1"/>
    <property type="match status" value="1"/>
</dbReference>
<evidence type="ECO:0000313" key="2">
    <source>
        <dbReference type="EMBL" id="KAG0541417.1"/>
    </source>
</evidence>
<dbReference type="InterPro" id="IPR000719">
    <property type="entry name" value="Prot_kinase_dom"/>
</dbReference>
<dbReference type="SUPFAM" id="SSF56112">
    <property type="entry name" value="Protein kinase-like (PK-like)"/>
    <property type="match status" value="1"/>
</dbReference>